<evidence type="ECO:0000256" key="3">
    <source>
        <dbReference type="ARBA" id="ARBA00022723"/>
    </source>
</evidence>
<dbReference type="InterPro" id="IPR017900">
    <property type="entry name" value="4Fe4S_Fe_S_CS"/>
</dbReference>
<dbReference type="Pfam" id="PF12801">
    <property type="entry name" value="Fer4_5"/>
    <property type="match status" value="1"/>
</dbReference>
<feature type="transmembrane region" description="Helical" evidence="7">
    <location>
        <begin position="151"/>
        <end position="173"/>
    </location>
</feature>
<evidence type="ECO:0000259" key="8">
    <source>
        <dbReference type="PROSITE" id="PS51379"/>
    </source>
</evidence>
<dbReference type="PROSITE" id="PS00198">
    <property type="entry name" value="4FE4S_FER_1"/>
    <property type="match status" value="1"/>
</dbReference>
<keyword evidence="4" id="KW-0249">Electron transport</keyword>
<comment type="caution">
    <text evidence="9">The sequence shown here is derived from an EMBL/GenBank/DDBJ whole genome shotgun (WGS) entry which is preliminary data.</text>
</comment>
<dbReference type="RefSeq" id="WP_105328604.1">
    <property type="nucleotide sequence ID" value="NZ_PUHY01000005.1"/>
</dbReference>
<protein>
    <submittedName>
        <fullName evidence="9">Cytochrome c oxidase accessory protein CcoG</fullName>
    </submittedName>
</protein>
<accession>A0A2S8FZP3</accession>
<keyword evidence="5" id="KW-0408">Iron</keyword>
<evidence type="ECO:0000256" key="1">
    <source>
        <dbReference type="ARBA" id="ARBA00022448"/>
    </source>
</evidence>
<keyword evidence="7" id="KW-0812">Transmembrane</keyword>
<dbReference type="InterPro" id="IPR017896">
    <property type="entry name" value="4Fe4S_Fe-S-bd"/>
</dbReference>
<proteinExistence type="predicted"/>
<dbReference type="GO" id="GO:0046872">
    <property type="term" value="F:metal ion binding"/>
    <property type="evidence" value="ECO:0007669"/>
    <property type="project" value="UniProtKB-KW"/>
</dbReference>
<evidence type="ECO:0000256" key="5">
    <source>
        <dbReference type="ARBA" id="ARBA00023004"/>
    </source>
</evidence>
<keyword evidence="3" id="KW-0479">Metal-binding</keyword>
<evidence type="ECO:0000313" key="9">
    <source>
        <dbReference type="EMBL" id="PQO37354.1"/>
    </source>
</evidence>
<reference evidence="9 10" key="1">
    <citation type="submission" date="2018-02" db="EMBL/GenBank/DDBJ databases">
        <title>Comparative genomes isolates from brazilian mangrove.</title>
        <authorList>
            <person name="Araujo J.E."/>
            <person name="Taketani R.G."/>
            <person name="Silva M.C.P."/>
            <person name="Loureco M.V."/>
            <person name="Andreote F.D."/>
        </authorList>
    </citation>
    <scope>NUCLEOTIDE SEQUENCE [LARGE SCALE GENOMIC DNA]</scope>
    <source>
        <strain evidence="9 10">Hex-1 MGV</strain>
    </source>
</reference>
<keyword evidence="7" id="KW-1133">Transmembrane helix</keyword>
<dbReference type="InterPro" id="IPR014116">
    <property type="entry name" value="Cyt_c_oxidase_cbb3_FixG"/>
</dbReference>
<evidence type="ECO:0000256" key="6">
    <source>
        <dbReference type="ARBA" id="ARBA00023014"/>
    </source>
</evidence>
<keyword evidence="6" id="KW-0411">Iron-sulfur</keyword>
<dbReference type="InterPro" id="IPR013783">
    <property type="entry name" value="Ig-like_fold"/>
</dbReference>
<dbReference type="Gene3D" id="2.60.40.10">
    <property type="entry name" value="Immunoglobulins"/>
    <property type="match status" value="1"/>
</dbReference>
<dbReference type="SUPFAM" id="SSF54862">
    <property type="entry name" value="4Fe-4S ferredoxins"/>
    <property type="match status" value="1"/>
</dbReference>
<feature type="domain" description="4Fe-4S ferredoxin-type" evidence="8">
    <location>
        <begin position="252"/>
        <end position="283"/>
    </location>
</feature>
<dbReference type="GO" id="GO:0051539">
    <property type="term" value="F:4 iron, 4 sulfur cluster binding"/>
    <property type="evidence" value="ECO:0007669"/>
    <property type="project" value="UniProtKB-KW"/>
</dbReference>
<organism evidence="9 10">
    <name type="scientific">Blastopirellula marina</name>
    <dbReference type="NCBI Taxonomy" id="124"/>
    <lineage>
        <taxon>Bacteria</taxon>
        <taxon>Pseudomonadati</taxon>
        <taxon>Planctomycetota</taxon>
        <taxon>Planctomycetia</taxon>
        <taxon>Pirellulales</taxon>
        <taxon>Pirellulaceae</taxon>
        <taxon>Blastopirellula</taxon>
    </lineage>
</organism>
<dbReference type="PROSITE" id="PS51379">
    <property type="entry name" value="4FE4S_FER_2"/>
    <property type="match status" value="1"/>
</dbReference>
<dbReference type="Pfam" id="PF11614">
    <property type="entry name" value="FixG_C"/>
    <property type="match status" value="1"/>
</dbReference>
<dbReference type="NCBIfam" id="TIGR02745">
    <property type="entry name" value="ccoG_rdxA_fixG"/>
    <property type="match status" value="1"/>
</dbReference>
<name>A0A2S8FZP3_9BACT</name>
<keyword evidence="7" id="KW-0472">Membrane</keyword>
<evidence type="ECO:0000256" key="2">
    <source>
        <dbReference type="ARBA" id="ARBA00022485"/>
    </source>
</evidence>
<dbReference type="InterPro" id="IPR051684">
    <property type="entry name" value="Electron_Trans/Redox"/>
</dbReference>
<keyword evidence="1" id="KW-0813">Transport</keyword>
<dbReference type="AlphaFoldDB" id="A0A2S8FZP3"/>
<feature type="transmembrane region" description="Helical" evidence="7">
    <location>
        <begin position="193"/>
        <end position="210"/>
    </location>
</feature>
<dbReference type="EMBL" id="PUHY01000005">
    <property type="protein sequence ID" value="PQO37354.1"/>
    <property type="molecule type" value="Genomic_DNA"/>
</dbReference>
<keyword evidence="2" id="KW-0004">4Fe-4S</keyword>
<evidence type="ECO:0000313" key="10">
    <source>
        <dbReference type="Proteomes" id="UP000238322"/>
    </source>
</evidence>
<dbReference type="PANTHER" id="PTHR30176:SF3">
    <property type="entry name" value="FERREDOXIN-TYPE PROTEIN NAPH"/>
    <property type="match status" value="1"/>
</dbReference>
<evidence type="ECO:0000256" key="4">
    <source>
        <dbReference type="ARBA" id="ARBA00022982"/>
    </source>
</evidence>
<dbReference type="Proteomes" id="UP000238322">
    <property type="component" value="Unassembled WGS sequence"/>
</dbReference>
<dbReference type="Pfam" id="PF13746">
    <property type="entry name" value="Fer4_18"/>
    <property type="match status" value="1"/>
</dbReference>
<feature type="transmembrane region" description="Helical" evidence="7">
    <location>
        <begin position="332"/>
        <end position="351"/>
    </location>
</feature>
<dbReference type="OrthoDB" id="9786132at2"/>
<dbReference type="InterPro" id="IPR032879">
    <property type="entry name" value="FixG_C"/>
</dbReference>
<dbReference type="GO" id="GO:0005886">
    <property type="term" value="C:plasma membrane"/>
    <property type="evidence" value="ECO:0007669"/>
    <property type="project" value="TreeGrafter"/>
</dbReference>
<feature type="transmembrane region" description="Helical" evidence="7">
    <location>
        <begin position="85"/>
        <end position="106"/>
    </location>
</feature>
<evidence type="ECO:0000256" key="7">
    <source>
        <dbReference type="SAM" id="Phobius"/>
    </source>
</evidence>
<feature type="transmembrane region" description="Helical" evidence="7">
    <location>
        <begin position="40"/>
        <end position="57"/>
    </location>
</feature>
<dbReference type="PANTHER" id="PTHR30176">
    <property type="entry name" value="FERREDOXIN-TYPE PROTEIN NAPH"/>
    <property type="match status" value="1"/>
</dbReference>
<sequence>MSDPLLTPDEHVLSTLESDGSRRWLFPRLSAGYFWKVRRIVGYALIALFVALPHLRINGKPSILLDITQREFTILGYTFLPTDTLLLALLMLSIFLTIFLLTAMFGRVWCGWACPQTVYLEFVYRPIERFFMGTSGRGGVPSKKLPSYRKVAMYIVYLLLSMSLAHTFLAYFVGVERLSQWVRQSPFEHPAPFFVMALTTGLMMFDFVFFREQLCLIACPYGRFQSVLLDRNSLIVAYDHERGEPRGKLKHELPIVDNKQQGDCIDCHLCVRTCPTGIDIRDGLQMECVHCTQCIDACDEIMTRINKPTGLIRYSSQDAIEGGKQKFLRARVIIYPVLLLIVVSTLVFNLANKKSFDATLIRGNGLPFSVNQQGLIDNTFQVKIVNRLEEEDTFQFAIEPEFLKIRVTEDTTLKPKQTLSIPVTVTADKSDFQVGKIHATLTITSQDNQQTRKIKCQLFGP</sequence>
<gene>
    <name evidence="9" type="primary">ccoG</name>
    <name evidence="9" type="ORF">C5Y83_05260</name>
</gene>